<dbReference type="InterPro" id="IPR043168">
    <property type="entry name" value="DegV_C"/>
</dbReference>
<accession>A0ABY7QTX9</accession>
<dbReference type="RefSeq" id="WP_271191760.1">
    <property type="nucleotide sequence ID" value="NZ_CP115667.1"/>
</dbReference>
<dbReference type="Proteomes" id="UP001210339">
    <property type="component" value="Chromosome"/>
</dbReference>
<dbReference type="InterPro" id="IPR003797">
    <property type="entry name" value="DegV"/>
</dbReference>
<sequence length="279" mass="30577">MSYKIITDTSSDVSIAQQQRDGIINVPFKITIDGVEYIDDNDLDMGAFVDAMTKTNNAIVTSCPSPYDYQSVLETVEEEEIFVVTISSKLSGSHNAAHSAIDAFLRAHPEKKVALIDSKAASAGQLAVILKMQAILSEEGTFDEHVARIREAVEDTRTFFILESFDNLIKNGRMKKTTGLVASALNIRPIMKDDNGEIALHEINRGFKKSLLKLGQELGTLVDHVEDRVVVIAHAEGLEKAEFLKKKLEEVAKFKDVIIVRTKALATGYADLGGIVIGV</sequence>
<keyword evidence="3" id="KW-1185">Reference proteome</keyword>
<dbReference type="NCBIfam" id="TIGR00762">
    <property type="entry name" value="DegV"/>
    <property type="match status" value="1"/>
</dbReference>
<dbReference type="Gene3D" id="3.30.1180.10">
    <property type="match status" value="1"/>
</dbReference>
<evidence type="ECO:0000313" key="2">
    <source>
        <dbReference type="EMBL" id="WBW50229.1"/>
    </source>
</evidence>
<evidence type="ECO:0000256" key="1">
    <source>
        <dbReference type="ARBA" id="ARBA00023121"/>
    </source>
</evidence>
<dbReference type="Gene3D" id="2.20.28.50">
    <property type="entry name" value="degv family protein"/>
    <property type="match status" value="1"/>
</dbReference>
<dbReference type="PANTHER" id="PTHR33434">
    <property type="entry name" value="DEGV DOMAIN-CONTAINING PROTEIN DR_1986-RELATED"/>
    <property type="match status" value="1"/>
</dbReference>
<evidence type="ECO:0000313" key="3">
    <source>
        <dbReference type="Proteomes" id="UP001210339"/>
    </source>
</evidence>
<gene>
    <name evidence="2" type="ORF">O6R05_01420</name>
</gene>
<dbReference type="EMBL" id="CP115667">
    <property type="protein sequence ID" value="WBW50229.1"/>
    <property type="molecule type" value="Genomic_DNA"/>
</dbReference>
<dbReference type="Gene3D" id="3.40.50.10440">
    <property type="entry name" value="Dihydroxyacetone kinase, domain 1"/>
    <property type="match status" value="1"/>
</dbReference>
<organism evidence="2 3">
    <name type="scientific">Peptoniphilus equinus</name>
    <dbReference type="NCBI Taxonomy" id="3016343"/>
    <lineage>
        <taxon>Bacteria</taxon>
        <taxon>Bacillati</taxon>
        <taxon>Bacillota</taxon>
        <taxon>Tissierellia</taxon>
        <taxon>Tissierellales</taxon>
        <taxon>Peptoniphilaceae</taxon>
        <taxon>Peptoniphilus</taxon>
    </lineage>
</organism>
<dbReference type="SUPFAM" id="SSF82549">
    <property type="entry name" value="DAK1/DegV-like"/>
    <property type="match status" value="1"/>
</dbReference>
<proteinExistence type="predicted"/>
<protein>
    <submittedName>
        <fullName evidence="2">DegV family protein</fullName>
    </submittedName>
</protein>
<dbReference type="PROSITE" id="PS51482">
    <property type="entry name" value="DEGV"/>
    <property type="match status" value="1"/>
</dbReference>
<dbReference type="Pfam" id="PF02645">
    <property type="entry name" value="DegV"/>
    <property type="match status" value="1"/>
</dbReference>
<reference evidence="2 3" key="1">
    <citation type="submission" date="2023-01" db="EMBL/GenBank/DDBJ databases">
        <authorList>
            <person name="Lee S.H."/>
            <person name="Jung H.S."/>
            <person name="Yun J.U."/>
        </authorList>
    </citation>
    <scope>NUCLEOTIDE SEQUENCE [LARGE SCALE GENOMIC DNA]</scope>
    <source>
        <strain evidence="2 3">CBA3646</strain>
    </source>
</reference>
<dbReference type="PANTHER" id="PTHR33434:SF2">
    <property type="entry name" value="FATTY ACID-BINDING PROTEIN TM_1468"/>
    <property type="match status" value="1"/>
</dbReference>
<dbReference type="InterPro" id="IPR050270">
    <property type="entry name" value="DegV_domain_contain"/>
</dbReference>
<keyword evidence="1" id="KW-0446">Lipid-binding</keyword>
<name>A0ABY7QTX9_9FIRM</name>